<keyword evidence="1" id="KW-0732">Signal</keyword>
<feature type="chain" id="PRO_5013040008" evidence="1">
    <location>
        <begin position="16"/>
        <end position="64"/>
    </location>
</feature>
<accession>A0A0K2TDA1</accession>
<evidence type="ECO:0000256" key="1">
    <source>
        <dbReference type="SAM" id="SignalP"/>
    </source>
</evidence>
<evidence type="ECO:0000313" key="2">
    <source>
        <dbReference type="EMBL" id="CDW23562.1"/>
    </source>
</evidence>
<reference evidence="2" key="1">
    <citation type="submission" date="2014-05" db="EMBL/GenBank/DDBJ databases">
        <authorList>
            <person name="Chronopoulou M."/>
        </authorList>
    </citation>
    <scope>NUCLEOTIDE SEQUENCE</scope>
    <source>
        <tissue evidence="2">Whole organism</tissue>
    </source>
</reference>
<sequence>MLVSLGSVVLVQSSAVLLVNKTANHWVRILKIVDLRTDPILWVLRFFHKNIEGLLSQIRYIKYV</sequence>
<proteinExistence type="predicted"/>
<name>A0A0K2TDA1_LEPSM</name>
<protein>
    <submittedName>
        <fullName evidence="2">Uncharacterized protein</fullName>
    </submittedName>
</protein>
<dbReference type="AlphaFoldDB" id="A0A0K2TDA1"/>
<feature type="signal peptide" evidence="1">
    <location>
        <begin position="1"/>
        <end position="15"/>
    </location>
</feature>
<dbReference type="EMBL" id="HACA01006201">
    <property type="protein sequence ID" value="CDW23562.1"/>
    <property type="molecule type" value="Transcribed_RNA"/>
</dbReference>
<organism evidence="2">
    <name type="scientific">Lepeophtheirus salmonis</name>
    <name type="common">Salmon louse</name>
    <name type="synonym">Caligus salmonis</name>
    <dbReference type="NCBI Taxonomy" id="72036"/>
    <lineage>
        <taxon>Eukaryota</taxon>
        <taxon>Metazoa</taxon>
        <taxon>Ecdysozoa</taxon>
        <taxon>Arthropoda</taxon>
        <taxon>Crustacea</taxon>
        <taxon>Multicrustacea</taxon>
        <taxon>Hexanauplia</taxon>
        <taxon>Copepoda</taxon>
        <taxon>Siphonostomatoida</taxon>
        <taxon>Caligidae</taxon>
        <taxon>Lepeophtheirus</taxon>
    </lineage>
</organism>